<dbReference type="AlphaFoldDB" id="A0A0F9CSD3"/>
<sequence length="58" mass="6308">MLHNKLNQTVEIAVLDAAGVPRTVKMSPRGRHGPVDSAKLGKVTENLIARGHIRQRAV</sequence>
<comment type="caution">
    <text evidence="1">The sequence shown here is derived from an EMBL/GenBank/DDBJ whole genome shotgun (WGS) entry which is preliminary data.</text>
</comment>
<organism evidence="1">
    <name type="scientific">marine sediment metagenome</name>
    <dbReference type="NCBI Taxonomy" id="412755"/>
    <lineage>
        <taxon>unclassified sequences</taxon>
        <taxon>metagenomes</taxon>
        <taxon>ecological metagenomes</taxon>
    </lineage>
</organism>
<accession>A0A0F9CSD3</accession>
<dbReference type="EMBL" id="LAZR01032006">
    <property type="protein sequence ID" value="KKL52114.1"/>
    <property type="molecule type" value="Genomic_DNA"/>
</dbReference>
<evidence type="ECO:0000313" key="1">
    <source>
        <dbReference type="EMBL" id="KKL52114.1"/>
    </source>
</evidence>
<protein>
    <submittedName>
        <fullName evidence="1">Uncharacterized protein</fullName>
    </submittedName>
</protein>
<proteinExistence type="predicted"/>
<gene>
    <name evidence="1" type="ORF">LCGC14_2288730</name>
</gene>
<reference evidence="1" key="1">
    <citation type="journal article" date="2015" name="Nature">
        <title>Complex archaea that bridge the gap between prokaryotes and eukaryotes.</title>
        <authorList>
            <person name="Spang A."/>
            <person name="Saw J.H."/>
            <person name="Jorgensen S.L."/>
            <person name="Zaremba-Niedzwiedzka K."/>
            <person name="Martijn J."/>
            <person name="Lind A.E."/>
            <person name="van Eijk R."/>
            <person name="Schleper C."/>
            <person name="Guy L."/>
            <person name="Ettema T.J."/>
        </authorList>
    </citation>
    <scope>NUCLEOTIDE SEQUENCE</scope>
</reference>
<name>A0A0F9CSD3_9ZZZZ</name>